<dbReference type="RefSeq" id="WP_078694039.1">
    <property type="nucleotide sequence ID" value="NZ_FUWX01000011.1"/>
</dbReference>
<dbReference type="STRING" id="180163.SAMN02745174_01548"/>
<dbReference type="Proteomes" id="UP000191153">
    <property type="component" value="Unassembled WGS sequence"/>
</dbReference>
<reference evidence="1 2" key="1">
    <citation type="submission" date="2017-02" db="EMBL/GenBank/DDBJ databases">
        <authorList>
            <person name="Peterson S.W."/>
        </authorList>
    </citation>
    <scope>NUCLEOTIDE SEQUENCE [LARGE SCALE GENOMIC DNA]</scope>
    <source>
        <strain evidence="1 2">ATCC 700028</strain>
    </source>
</reference>
<protein>
    <submittedName>
        <fullName evidence="1">Uncharacterized protein</fullName>
    </submittedName>
</protein>
<keyword evidence="2" id="KW-1185">Reference proteome</keyword>
<dbReference type="OrthoDB" id="88829at2"/>
<accession>A0A1T4NIP3</accession>
<evidence type="ECO:0000313" key="2">
    <source>
        <dbReference type="Proteomes" id="UP000191153"/>
    </source>
</evidence>
<dbReference type="AlphaFoldDB" id="A0A1T4NIP3"/>
<sequence length="65" mass="7641">MELYLITEEEKKDFIEQYPVLKCENSIGILYDDYMSIKCKKITGTCTYRTSGKNDYLNCKILNSK</sequence>
<name>A0A1T4NIP3_9FUSO</name>
<organism evidence="1 2">
    <name type="scientific">Cetobacterium ceti</name>
    <dbReference type="NCBI Taxonomy" id="180163"/>
    <lineage>
        <taxon>Bacteria</taxon>
        <taxon>Fusobacteriati</taxon>
        <taxon>Fusobacteriota</taxon>
        <taxon>Fusobacteriia</taxon>
        <taxon>Fusobacteriales</taxon>
        <taxon>Fusobacteriaceae</taxon>
        <taxon>Cetobacterium</taxon>
    </lineage>
</organism>
<gene>
    <name evidence="1" type="ORF">SAMN02745174_01548</name>
</gene>
<dbReference type="EMBL" id="FUWX01000011">
    <property type="protein sequence ID" value="SJZ79170.1"/>
    <property type="molecule type" value="Genomic_DNA"/>
</dbReference>
<evidence type="ECO:0000313" key="1">
    <source>
        <dbReference type="EMBL" id="SJZ79170.1"/>
    </source>
</evidence>
<proteinExistence type="predicted"/>